<dbReference type="InterPro" id="IPR006575">
    <property type="entry name" value="RWD_dom"/>
</dbReference>
<dbReference type="GO" id="GO:0033554">
    <property type="term" value="P:cellular response to stress"/>
    <property type="evidence" value="ECO:0007669"/>
    <property type="project" value="UniProtKB-ARBA"/>
</dbReference>
<dbReference type="PROSITE" id="PS50908">
    <property type="entry name" value="RWD"/>
    <property type="match status" value="1"/>
</dbReference>
<feature type="region of interest" description="Disordered" evidence="1">
    <location>
        <begin position="227"/>
        <end position="246"/>
    </location>
</feature>
<gene>
    <name evidence="3" type="ORF">BOTBODRAFT_33149</name>
</gene>
<dbReference type="STRING" id="930990.A0A067MH30"/>
<proteinExistence type="predicted"/>
<feature type="domain" description="RWD" evidence="2">
    <location>
        <begin position="10"/>
        <end position="113"/>
    </location>
</feature>
<organism evidence="3 4">
    <name type="scientific">Botryobasidium botryosum (strain FD-172 SS1)</name>
    <dbReference type="NCBI Taxonomy" id="930990"/>
    <lineage>
        <taxon>Eukaryota</taxon>
        <taxon>Fungi</taxon>
        <taxon>Dikarya</taxon>
        <taxon>Basidiomycota</taxon>
        <taxon>Agaricomycotina</taxon>
        <taxon>Agaricomycetes</taxon>
        <taxon>Cantharellales</taxon>
        <taxon>Botryobasidiaceae</taxon>
        <taxon>Botryobasidium</taxon>
    </lineage>
</organism>
<dbReference type="CDD" id="cd23823">
    <property type="entry name" value="RWD_GCN2"/>
    <property type="match status" value="1"/>
</dbReference>
<reference evidence="4" key="1">
    <citation type="journal article" date="2014" name="Proc. Natl. Acad. Sci. U.S.A.">
        <title>Extensive sampling of basidiomycete genomes demonstrates inadequacy of the white-rot/brown-rot paradigm for wood decay fungi.</title>
        <authorList>
            <person name="Riley R."/>
            <person name="Salamov A.A."/>
            <person name="Brown D.W."/>
            <person name="Nagy L.G."/>
            <person name="Floudas D."/>
            <person name="Held B.W."/>
            <person name="Levasseur A."/>
            <person name="Lombard V."/>
            <person name="Morin E."/>
            <person name="Otillar R."/>
            <person name="Lindquist E.A."/>
            <person name="Sun H."/>
            <person name="LaButti K.M."/>
            <person name="Schmutz J."/>
            <person name="Jabbour D."/>
            <person name="Luo H."/>
            <person name="Baker S.E."/>
            <person name="Pisabarro A.G."/>
            <person name="Walton J.D."/>
            <person name="Blanchette R.A."/>
            <person name="Henrissat B."/>
            <person name="Martin F."/>
            <person name="Cullen D."/>
            <person name="Hibbett D.S."/>
            <person name="Grigoriev I.V."/>
        </authorList>
    </citation>
    <scope>NUCLEOTIDE SEQUENCE [LARGE SCALE GENOMIC DNA]</scope>
    <source>
        <strain evidence="4">FD-172 SS1</strain>
    </source>
</reference>
<dbReference type="InterPro" id="IPR016135">
    <property type="entry name" value="UBQ-conjugating_enzyme/RWD"/>
</dbReference>
<protein>
    <recommendedName>
        <fullName evidence="2">RWD domain-containing protein</fullName>
    </recommendedName>
</protein>
<dbReference type="InParanoid" id="A0A067MH30"/>
<dbReference type="AlphaFoldDB" id="A0A067MH30"/>
<keyword evidence="4" id="KW-1185">Reference proteome</keyword>
<evidence type="ECO:0000256" key="1">
    <source>
        <dbReference type="SAM" id="MobiDB-lite"/>
    </source>
</evidence>
<dbReference type="SUPFAM" id="SSF54495">
    <property type="entry name" value="UBC-like"/>
    <property type="match status" value="1"/>
</dbReference>
<evidence type="ECO:0000313" key="3">
    <source>
        <dbReference type="EMBL" id="KDQ14030.1"/>
    </source>
</evidence>
<dbReference type="InterPro" id="IPR040213">
    <property type="entry name" value="GIR2-like"/>
</dbReference>
<dbReference type="Pfam" id="PF05773">
    <property type="entry name" value="RWD"/>
    <property type="match status" value="1"/>
</dbReference>
<feature type="region of interest" description="Disordered" evidence="1">
    <location>
        <begin position="165"/>
        <end position="200"/>
    </location>
</feature>
<dbReference type="Gene3D" id="3.10.110.10">
    <property type="entry name" value="Ubiquitin Conjugating Enzyme"/>
    <property type="match status" value="1"/>
</dbReference>
<dbReference type="GO" id="GO:0009893">
    <property type="term" value="P:positive regulation of metabolic process"/>
    <property type="evidence" value="ECO:0007669"/>
    <property type="project" value="UniProtKB-ARBA"/>
</dbReference>
<dbReference type="SMART" id="SM00591">
    <property type="entry name" value="RWD"/>
    <property type="match status" value="1"/>
</dbReference>
<dbReference type="EMBL" id="KL198040">
    <property type="protein sequence ID" value="KDQ14030.1"/>
    <property type="molecule type" value="Genomic_DNA"/>
</dbReference>
<evidence type="ECO:0000313" key="4">
    <source>
        <dbReference type="Proteomes" id="UP000027195"/>
    </source>
</evidence>
<dbReference type="OrthoDB" id="277175at2759"/>
<dbReference type="GO" id="GO:0051246">
    <property type="term" value="P:regulation of protein metabolic process"/>
    <property type="evidence" value="ECO:0007669"/>
    <property type="project" value="UniProtKB-ARBA"/>
</dbReference>
<evidence type="ECO:0000259" key="2">
    <source>
        <dbReference type="PROSITE" id="PS50908"/>
    </source>
</evidence>
<feature type="compositionally biased region" description="Basic and acidic residues" evidence="1">
    <location>
        <begin position="165"/>
        <end position="186"/>
    </location>
</feature>
<dbReference type="PANTHER" id="PTHR12292">
    <property type="entry name" value="RWD DOMAIN-CONTAINING PROTEIN"/>
    <property type="match status" value="1"/>
</dbReference>
<dbReference type="FunCoup" id="A0A067MH30">
    <property type="interactions" value="224"/>
</dbReference>
<dbReference type="HOGENOM" id="CLU_084528_1_0_1"/>
<name>A0A067MH30_BOTB1</name>
<sequence length="246" mass="28018">MSNYAEILQEELEVLESIYPDEIEKTSEQELQITVEPDEQVPDEEIRLLLKVHYPPEYPDVVPDLAFDIIEGELSAAEEEELLEGLRTLGTESLGMAMVFTLVSHLREALATVVADRIARQKKVERDRAVAEEEAEAARTRGTPVTTASFLEWREKFNKKMRLKAAQEEEERTRGMTPKEKEEYKKMKTKPTGRQLFERDRNLATSDAALVDEDAVSVDVSQYDRTAAAHDDEEDEEGHVAFSDSE</sequence>
<dbReference type="GO" id="GO:0010468">
    <property type="term" value="P:regulation of gene expression"/>
    <property type="evidence" value="ECO:0007669"/>
    <property type="project" value="UniProtKB-ARBA"/>
</dbReference>
<accession>A0A067MH30</accession>
<dbReference type="FunFam" id="3.10.110.10:FF:000050">
    <property type="entry name" value="eIF-2-alpha kinase GCN2"/>
    <property type="match status" value="1"/>
</dbReference>
<dbReference type="Proteomes" id="UP000027195">
    <property type="component" value="Unassembled WGS sequence"/>
</dbReference>